<dbReference type="eggNOG" id="arCOG08992">
    <property type="taxonomic scope" value="Archaea"/>
</dbReference>
<dbReference type="Proteomes" id="UP000011566">
    <property type="component" value="Unassembled WGS sequence"/>
</dbReference>
<dbReference type="AlphaFoldDB" id="M0M9W3"/>
<reference evidence="1 2" key="1">
    <citation type="journal article" date="2014" name="PLoS Genet.">
        <title>Phylogenetically driven sequencing of extremely halophilic archaea reveals strategies for static and dynamic osmo-response.</title>
        <authorList>
            <person name="Becker E.A."/>
            <person name="Seitzer P.M."/>
            <person name="Tritt A."/>
            <person name="Larsen D."/>
            <person name="Krusor M."/>
            <person name="Yao A.I."/>
            <person name="Wu D."/>
            <person name="Madern D."/>
            <person name="Eisen J.A."/>
            <person name="Darling A.E."/>
            <person name="Facciotti M.T."/>
        </authorList>
    </citation>
    <scope>NUCLEOTIDE SEQUENCE [LARGE SCALE GENOMIC DNA]</scope>
    <source>
        <strain evidence="1 2">100A6</strain>
    </source>
</reference>
<comment type="caution">
    <text evidence="1">The sequence shown here is derived from an EMBL/GenBank/DDBJ whole genome shotgun (WGS) entry which is preliminary data.</text>
</comment>
<dbReference type="RefSeq" id="WP_007690039.1">
    <property type="nucleotide sequence ID" value="NZ_AJRK01000116.1"/>
</dbReference>
<proteinExistence type="predicted"/>
<dbReference type="EMBL" id="AOMB01000005">
    <property type="protein sequence ID" value="EMA41424.1"/>
    <property type="molecule type" value="Genomic_DNA"/>
</dbReference>
<dbReference type="PATRIC" id="fig|1132509.6.peg.281"/>
<accession>M0M9W3</accession>
<evidence type="ECO:0000313" key="1">
    <source>
        <dbReference type="EMBL" id="EMA41424.1"/>
    </source>
</evidence>
<evidence type="ECO:0000313" key="2">
    <source>
        <dbReference type="Proteomes" id="UP000011566"/>
    </source>
</evidence>
<evidence type="ECO:0008006" key="3">
    <source>
        <dbReference type="Google" id="ProtNLM"/>
    </source>
</evidence>
<protein>
    <recommendedName>
        <fullName evidence="3">PD-(D/E)XK nuclease superfamily protein</fullName>
    </recommendedName>
</protein>
<name>M0M9W3_9EURY</name>
<dbReference type="OrthoDB" id="258047at2157"/>
<sequence>MAVFEHISNALTEDILGVLLDESDLSLLSFDNQVVGVESVPDAAIRSSVSVWFETKTERDAVNQGQLERHLAELERDGAELQRLVVLTPDEKLPREVEGASDERLVWVNFDALVDAVESLLERVRGNTETSTVIPTEREAFLLRELVRFIYDEDLTGGSEDRVLVVAARKAWPEFHDHGLYFCQPGRSFRNASHLAFYTDGEVKREIPHIEEFVDDIVLTEDGVEQADLTDEQRERLIAAVEEMRENGAERYGEEQQVAFLGEGIELERVVENNKTASDSDRRVAFVQGHRYVSLSALEDEPEYTSILE</sequence>
<organism evidence="1 2">
    <name type="scientific">Halococcus hamelinensis 100A6</name>
    <dbReference type="NCBI Taxonomy" id="1132509"/>
    <lineage>
        <taxon>Archaea</taxon>
        <taxon>Methanobacteriati</taxon>
        <taxon>Methanobacteriota</taxon>
        <taxon>Stenosarchaea group</taxon>
        <taxon>Halobacteria</taxon>
        <taxon>Halobacteriales</taxon>
        <taxon>Halococcaceae</taxon>
        <taxon>Halococcus</taxon>
    </lineage>
</organism>
<keyword evidence="2" id="KW-1185">Reference proteome</keyword>
<gene>
    <name evidence="1" type="ORF">C447_01180</name>
</gene>